<protein>
    <submittedName>
        <fullName evidence="9">Sugar ABC transporter permease</fullName>
    </submittedName>
</protein>
<evidence type="ECO:0000256" key="2">
    <source>
        <dbReference type="ARBA" id="ARBA00022448"/>
    </source>
</evidence>
<evidence type="ECO:0000313" key="10">
    <source>
        <dbReference type="EMBL" id="RGE74697.1"/>
    </source>
</evidence>
<name>A0A3E3I4P9_9FIRM</name>
<dbReference type="InterPro" id="IPR000515">
    <property type="entry name" value="MetI-like"/>
</dbReference>
<feature type="transmembrane region" description="Helical" evidence="7">
    <location>
        <begin position="21"/>
        <end position="39"/>
    </location>
</feature>
<dbReference type="InterPro" id="IPR050809">
    <property type="entry name" value="UgpAE/MalFG_permease"/>
</dbReference>
<keyword evidence="11" id="KW-1185">Reference proteome</keyword>
<dbReference type="CDD" id="cd06261">
    <property type="entry name" value="TM_PBP2"/>
    <property type="match status" value="1"/>
</dbReference>
<keyword evidence="4 7" id="KW-0812">Transmembrane</keyword>
<dbReference type="Pfam" id="PF00528">
    <property type="entry name" value="BPD_transp_1"/>
    <property type="match status" value="1"/>
</dbReference>
<evidence type="ECO:0000259" key="8">
    <source>
        <dbReference type="PROSITE" id="PS50928"/>
    </source>
</evidence>
<accession>A0A3E3I4P9</accession>
<dbReference type="RefSeq" id="WP_044914934.1">
    <property type="nucleotide sequence ID" value="NZ_JBKVAZ010000015.1"/>
</dbReference>
<feature type="transmembrane region" description="Helical" evidence="7">
    <location>
        <begin position="222"/>
        <end position="243"/>
    </location>
</feature>
<comment type="similarity">
    <text evidence="7">Belongs to the binding-protein-dependent transport system permease family.</text>
</comment>
<evidence type="ECO:0000256" key="5">
    <source>
        <dbReference type="ARBA" id="ARBA00022989"/>
    </source>
</evidence>
<evidence type="ECO:0000313" key="12">
    <source>
        <dbReference type="Proteomes" id="UP000261166"/>
    </source>
</evidence>
<dbReference type="PANTHER" id="PTHR43227">
    <property type="entry name" value="BLL4140 PROTEIN"/>
    <property type="match status" value="1"/>
</dbReference>
<dbReference type="Proteomes" id="UP000260812">
    <property type="component" value="Unassembled WGS sequence"/>
</dbReference>
<dbReference type="AlphaFoldDB" id="A0A3E3I4P9"/>
<dbReference type="PANTHER" id="PTHR43227:SF11">
    <property type="entry name" value="BLL4140 PROTEIN"/>
    <property type="match status" value="1"/>
</dbReference>
<evidence type="ECO:0000313" key="9">
    <source>
        <dbReference type="EMBL" id="RGE60249.1"/>
    </source>
</evidence>
<feature type="domain" description="ABC transmembrane type-1" evidence="8">
    <location>
        <begin position="82"/>
        <end position="296"/>
    </location>
</feature>
<dbReference type="SUPFAM" id="SSF161098">
    <property type="entry name" value="MetI-like"/>
    <property type="match status" value="1"/>
</dbReference>
<dbReference type="OrthoDB" id="2637002at2"/>
<proteinExistence type="inferred from homology"/>
<evidence type="ECO:0000256" key="7">
    <source>
        <dbReference type="RuleBase" id="RU363032"/>
    </source>
</evidence>
<organism evidence="9 11">
    <name type="scientific">Eisenbergiella massiliensis</name>
    <dbReference type="NCBI Taxonomy" id="1720294"/>
    <lineage>
        <taxon>Bacteria</taxon>
        <taxon>Bacillati</taxon>
        <taxon>Bacillota</taxon>
        <taxon>Clostridia</taxon>
        <taxon>Lachnospirales</taxon>
        <taxon>Lachnospiraceae</taxon>
        <taxon>Eisenbergiella</taxon>
    </lineage>
</organism>
<reference evidence="11 12" key="1">
    <citation type="submission" date="2018-08" db="EMBL/GenBank/DDBJ databases">
        <title>A genome reference for cultivated species of the human gut microbiota.</title>
        <authorList>
            <person name="Zou Y."/>
            <person name="Xue W."/>
            <person name="Luo G."/>
        </authorList>
    </citation>
    <scope>NUCLEOTIDE SEQUENCE [LARGE SCALE GENOMIC DNA]</scope>
    <source>
        <strain evidence="10 12">AF26-4BH</strain>
        <strain evidence="9 11">TF05-5AC</strain>
    </source>
</reference>
<feature type="transmembrane region" description="Helical" evidence="7">
    <location>
        <begin position="275"/>
        <end position="296"/>
    </location>
</feature>
<dbReference type="InterPro" id="IPR035906">
    <property type="entry name" value="MetI-like_sf"/>
</dbReference>
<dbReference type="Gene3D" id="1.10.3720.10">
    <property type="entry name" value="MetI-like"/>
    <property type="match status" value="1"/>
</dbReference>
<evidence type="ECO:0000313" key="11">
    <source>
        <dbReference type="Proteomes" id="UP000260812"/>
    </source>
</evidence>
<evidence type="ECO:0000256" key="1">
    <source>
        <dbReference type="ARBA" id="ARBA00004651"/>
    </source>
</evidence>
<keyword evidence="2 7" id="KW-0813">Transport</keyword>
<evidence type="ECO:0000256" key="3">
    <source>
        <dbReference type="ARBA" id="ARBA00022475"/>
    </source>
</evidence>
<dbReference type="Proteomes" id="UP000261166">
    <property type="component" value="Unassembled WGS sequence"/>
</dbReference>
<evidence type="ECO:0000256" key="6">
    <source>
        <dbReference type="ARBA" id="ARBA00023136"/>
    </source>
</evidence>
<keyword evidence="6 7" id="KW-0472">Membrane</keyword>
<keyword evidence="5 7" id="KW-1133">Transmembrane helix</keyword>
<dbReference type="EMBL" id="QVLV01000007">
    <property type="protein sequence ID" value="RGE60249.1"/>
    <property type="molecule type" value="Genomic_DNA"/>
</dbReference>
<dbReference type="EMBL" id="QVLU01000001">
    <property type="protein sequence ID" value="RGE74697.1"/>
    <property type="molecule type" value="Genomic_DNA"/>
</dbReference>
<dbReference type="GO" id="GO:0055085">
    <property type="term" value="P:transmembrane transport"/>
    <property type="evidence" value="ECO:0007669"/>
    <property type="project" value="InterPro"/>
</dbReference>
<evidence type="ECO:0000256" key="4">
    <source>
        <dbReference type="ARBA" id="ARBA00022692"/>
    </source>
</evidence>
<dbReference type="PROSITE" id="PS50928">
    <property type="entry name" value="ABC_TM1"/>
    <property type="match status" value="1"/>
</dbReference>
<sequence>MKKKNENNFGIRVKKDWRKNKSLYLMIIPVFIFYFLFMYKPMYGVIISFMNYSPARGISDSPWVGFDNFIRFFNSPYFYRLIRNTLLLSLYSLIFCFTAPIVLALLLNEVTCKPFKSVAQTLSYLPHFISMVVAIGIVKEFCLSDGLINDIIVFFGGERSALLQNPSLYRTIYIISDIWQEVGWGSIIYLAALSGIDSQLYEAASIDGAGKLKQMLHVTVPGIMPTVIIMFILRIGALMNMGYEKTILLYNSSTYETADIISSYIYRSGLLEQNWSYSTAVGLFNSVINCILLVVANKLSKKVTETSLW</sequence>
<comment type="subcellular location">
    <subcellularLocation>
        <location evidence="1 7">Cell membrane</location>
        <topology evidence="1 7">Multi-pass membrane protein</topology>
    </subcellularLocation>
</comment>
<keyword evidence="3" id="KW-1003">Cell membrane</keyword>
<dbReference type="GO" id="GO:0005886">
    <property type="term" value="C:plasma membrane"/>
    <property type="evidence" value="ECO:0007669"/>
    <property type="project" value="UniProtKB-SubCell"/>
</dbReference>
<feature type="transmembrane region" description="Helical" evidence="7">
    <location>
        <begin position="86"/>
        <end position="107"/>
    </location>
</feature>
<comment type="caution">
    <text evidence="9">The sequence shown here is derived from an EMBL/GenBank/DDBJ whole genome shotgun (WGS) entry which is preliminary data.</text>
</comment>
<gene>
    <name evidence="10" type="ORF">DWY69_01690</name>
    <name evidence="9" type="ORF">DXC51_11645</name>
</gene>